<gene>
    <name evidence="2" type="ORF">ABW02_18885</name>
</gene>
<feature type="region of interest" description="Disordered" evidence="1">
    <location>
        <begin position="145"/>
        <end position="178"/>
    </location>
</feature>
<accession>A0A0J1ID39</accession>
<keyword evidence="3" id="KW-1185">Reference proteome</keyword>
<evidence type="ECO:0000256" key="1">
    <source>
        <dbReference type="SAM" id="MobiDB-lite"/>
    </source>
</evidence>
<sequence>MKELSFSQALEQLKGYKIRIFLNSTRTIVGILLDVKEDHIVLQLDDKIFYFAYDQIHAITKNAKNISPQTSLLSHENKKSLLDLLYDFKYSWITIQSINNQLFVGLLSQITEDYVMLLNEDDQIYIQRSFIVGIYNGIYNENESTLSDSSNLSAESPISNEEVHDEKDNAKKEEKESLHVINHIPAIEQKEDIQAKDYIEHKDDKDLPLTNNQSPQFQILEEEIIHVKDNDVVEDNQSQYLMDNTPAHNLIRKEDNDNEKNIATQEAVSFPESLSFPNITDTSSSSTSNDTINELYAASRDKETVTNYNANPFINLISDSKLENPILTINQEAAIDPDTHYQSENGGYDDSSTIKDFSKPAIEKAPLENAKRKNYSSIPKMEMAPGYISHPLNELGRLYNCKNKKKNKKTKLTSGTKKNVKPVETNEKNLDPIEQNFLLEKQYYSLMKHAEYMYKKLRNERLKK</sequence>
<dbReference type="Proteomes" id="UP000036045">
    <property type="component" value="Unassembled WGS sequence"/>
</dbReference>
<dbReference type="RefSeq" id="WP_047943801.1">
    <property type="nucleotide sequence ID" value="NZ_JBCLPU010000005.1"/>
</dbReference>
<dbReference type="OrthoDB" id="2965981at2"/>
<protein>
    <submittedName>
        <fullName evidence="2">Uncharacterized protein</fullName>
    </submittedName>
</protein>
<dbReference type="InterPro" id="IPR020139">
    <property type="entry name" value="DUF2642"/>
</dbReference>
<feature type="compositionally biased region" description="Polar residues" evidence="1">
    <location>
        <begin position="145"/>
        <end position="159"/>
    </location>
</feature>
<dbReference type="PATRIC" id="fig|1397.4.peg.2495"/>
<organism evidence="2 3">
    <name type="scientific">Niallia circulans</name>
    <name type="common">Bacillus circulans</name>
    <dbReference type="NCBI Taxonomy" id="1397"/>
    <lineage>
        <taxon>Bacteria</taxon>
        <taxon>Bacillati</taxon>
        <taxon>Bacillota</taxon>
        <taxon>Bacilli</taxon>
        <taxon>Bacillales</taxon>
        <taxon>Bacillaceae</taxon>
        <taxon>Niallia</taxon>
    </lineage>
</organism>
<feature type="region of interest" description="Disordered" evidence="1">
    <location>
        <begin position="405"/>
        <end position="427"/>
    </location>
</feature>
<evidence type="ECO:0000313" key="2">
    <source>
        <dbReference type="EMBL" id="KLV23904.1"/>
    </source>
</evidence>
<feature type="compositionally biased region" description="Basic and acidic residues" evidence="1">
    <location>
        <begin position="161"/>
        <end position="178"/>
    </location>
</feature>
<comment type="caution">
    <text evidence="2">The sequence shown here is derived from an EMBL/GenBank/DDBJ whole genome shotgun (WGS) entry which is preliminary data.</text>
</comment>
<evidence type="ECO:0000313" key="3">
    <source>
        <dbReference type="Proteomes" id="UP000036045"/>
    </source>
</evidence>
<dbReference type="Pfam" id="PF10842">
    <property type="entry name" value="DUF2642"/>
    <property type="match status" value="1"/>
</dbReference>
<name>A0A0J1ID39_NIACI</name>
<proteinExistence type="predicted"/>
<dbReference type="EMBL" id="LDPH01000023">
    <property type="protein sequence ID" value="KLV23904.1"/>
    <property type="molecule type" value="Genomic_DNA"/>
</dbReference>
<reference evidence="2 3" key="1">
    <citation type="submission" date="2015-05" db="EMBL/GenBank/DDBJ databases">
        <title>Whole genome sequence and identification of bacterial endophytes from Costus igneus.</title>
        <authorList>
            <person name="Lee Y.P."/>
            <person name="Gan H.M."/>
            <person name="Eng W."/>
            <person name="Wheatley M.S."/>
            <person name="Caraballo A."/>
            <person name="Polter S."/>
            <person name="Savka M.A."/>
            <person name="Hudson A.O."/>
        </authorList>
    </citation>
    <scope>NUCLEOTIDE SEQUENCE [LARGE SCALE GENOMIC DNA]</scope>
    <source>
        <strain evidence="2 3">RIT379</strain>
    </source>
</reference>
<dbReference type="AlphaFoldDB" id="A0A0J1ID39"/>